<accession>A0A1E7REZ0</accession>
<evidence type="ECO:0000256" key="2">
    <source>
        <dbReference type="SAM" id="SignalP"/>
    </source>
</evidence>
<keyword evidence="2" id="KW-0732">Signal</keyword>
<dbReference type="AlphaFoldDB" id="A0A1E7REZ0"/>
<dbReference type="STRING" id="1262585.BJI46_07635"/>
<feature type="chain" id="PRO_5009201536" description="DUF3761 domain-containing protein" evidence="2">
    <location>
        <begin position="28"/>
        <end position="131"/>
    </location>
</feature>
<evidence type="ECO:0000256" key="1">
    <source>
        <dbReference type="SAM" id="MobiDB-lite"/>
    </source>
</evidence>
<name>A0A1E7REZ0_9GAMM</name>
<evidence type="ECO:0008006" key="5">
    <source>
        <dbReference type="Google" id="ProtNLM"/>
    </source>
</evidence>
<protein>
    <recommendedName>
        <fullName evidence="5">DUF3761 domain-containing protein</fullName>
    </recommendedName>
</protein>
<evidence type="ECO:0000313" key="4">
    <source>
        <dbReference type="Proteomes" id="UP000185895"/>
    </source>
</evidence>
<feature type="signal peptide" evidence="2">
    <location>
        <begin position="1"/>
        <end position="27"/>
    </location>
</feature>
<dbReference type="Proteomes" id="UP000185895">
    <property type="component" value="Unassembled WGS sequence"/>
</dbReference>
<organism evidence="3 4">
    <name type="scientific">Acinetobacter qingfengensis</name>
    <dbReference type="NCBI Taxonomy" id="1262585"/>
    <lineage>
        <taxon>Bacteria</taxon>
        <taxon>Pseudomonadati</taxon>
        <taxon>Pseudomonadota</taxon>
        <taxon>Gammaproteobacteria</taxon>
        <taxon>Moraxellales</taxon>
        <taxon>Moraxellaceae</taxon>
        <taxon>Acinetobacter</taxon>
    </lineage>
</organism>
<evidence type="ECO:0000313" key="3">
    <source>
        <dbReference type="EMBL" id="OEY97928.1"/>
    </source>
</evidence>
<feature type="compositionally biased region" description="Low complexity" evidence="1">
    <location>
        <begin position="106"/>
        <end position="120"/>
    </location>
</feature>
<feature type="region of interest" description="Disordered" evidence="1">
    <location>
        <begin position="69"/>
        <end position="131"/>
    </location>
</feature>
<feature type="compositionally biased region" description="Pro residues" evidence="1">
    <location>
        <begin position="121"/>
        <end position="131"/>
    </location>
</feature>
<feature type="compositionally biased region" description="Polar residues" evidence="1">
    <location>
        <begin position="81"/>
        <end position="91"/>
    </location>
</feature>
<sequence length="131" mass="13976">MRGKIMKNVMLKIICLSTVCITGMAYAAPDPLEARYTKVCKGKKEGRPISFAHKGVLFNGTCVAGEKGLVFQPPLPPSGGEDTQTQGSLSETRSEPRPVSAPYPAAPEQQPPQQYDIQAAPQPPAPPSSIE</sequence>
<dbReference type="EMBL" id="MKKK01000002">
    <property type="protein sequence ID" value="OEY97928.1"/>
    <property type="molecule type" value="Genomic_DNA"/>
</dbReference>
<reference evidence="3 4" key="1">
    <citation type="submission" date="2016-09" db="EMBL/GenBank/DDBJ databases">
        <authorList>
            <person name="Capua I."/>
            <person name="De Benedictis P."/>
            <person name="Joannis T."/>
            <person name="Lombin L.H."/>
            <person name="Cattoli G."/>
        </authorList>
    </citation>
    <scope>NUCLEOTIDE SEQUENCE [LARGE SCALE GENOMIC DNA]</scope>
    <source>
        <strain evidence="3 4">ANC 4671</strain>
    </source>
</reference>
<keyword evidence="4" id="KW-1185">Reference proteome</keyword>
<gene>
    <name evidence="3" type="ORF">BJI46_07635</name>
</gene>
<proteinExistence type="predicted"/>
<comment type="caution">
    <text evidence="3">The sequence shown here is derived from an EMBL/GenBank/DDBJ whole genome shotgun (WGS) entry which is preliminary data.</text>
</comment>